<dbReference type="EMBL" id="JYDJ01000450">
    <property type="protein sequence ID" value="KRX35334.1"/>
    <property type="molecule type" value="Genomic_DNA"/>
</dbReference>
<dbReference type="Proteomes" id="UP000055048">
    <property type="component" value="Unassembled WGS sequence"/>
</dbReference>
<organism evidence="1 2">
    <name type="scientific">Trichinella murrelli</name>
    <dbReference type="NCBI Taxonomy" id="144512"/>
    <lineage>
        <taxon>Eukaryota</taxon>
        <taxon>Metazoa</taxon>
        <taxon>Ecdysozoa</taxon>
        <taxon>Nematoda</taxon>
        <taxon>Enoplea</taxon>
        <taxon>Dorylaimia</taxon>
        <taxon>Trichinellida</taxon>
        <taxon>Trichinellidae</taxon>
        <taxon>Trichinella</taxon>
    </lineage>
</organism>
<comment type="caution">
    <text evidence="1">The sequence shown here is derived from an EMBL/GenBank/DDBJ whole genome shotgun (WGS) entry which is preliminary data.</text>
</comment>
<proteinExistence type="predicted"/>
<keyword evidence="2" id="KW-1185">Reference proteome</keyword>
<dbReference type="OrthoDB" id="10293362at2759"/>
<evidence type="ECO:0000313" key="1">
    <source>
        <dbReference type="EMBL" id="KRX35334.1"/>
    </source>
</evidence>
<dbReference type="AlphaFoldDB" id="A0A0V0T8P2"/>
<protein>
    <submittedName>
        <fullName evidence="1">Uncharacterized protein</fullName>
    </submittedName>
</protein>
<sequence length="85" mass="9827">MVNVHEIPMTENSNIPFNKRLITALAECKEEYLSTRRDKSKALWMLMSTERKRWIAPSKKAIKASSFHGAVNIAYFDVRALVHHV</sequence>
<evidence type="ECO:0000313" key="2">
    <source>
        <dbReference type="Proteomes" id="UP000055048"/>
    </source>
</evidence>
<gene>
    <name evidence="1" type="ORF">T05_7881</name>
</gene>
<accession>A0A0V0T8P2</accession>
<name>A0A0V0T8P2_9BILA</name>
<reference evidence="1 2" key="1">
    <citation type="submission" date="2015-01" db="EMBL/GenBank/DDBJ databases">
        <title>Evolution of Trichinella species and genotypes.</title>
        <authorList>
            <person name="Korhonen P.K."/>
            <person name="Edoardo P."/>
            <person name="Giuseppe L.R."/>
            <person name="Gasser R.B."/>
        </authorList>
    </citation>
    <scope>NUCLEOTIDE SEQUENCE [LARGE SCALE GENOMIC DNA]</scope>
    <source>
        <strain evidence="1">ISS417</strain>
    </source>
</reference>